<feature type="compositionally biased region" description="Acidic residues" evidence="1">
    <location>
        <begin position="191"/>
        <end position="216"/>
    </location>
</feature>
<protein>
    <submittedName>
        <fullName evidence="2">Uncharacterized protein</fullName>
    </submittedName>
</protein>
<name>A0AAD4FIR6_9PLEO</name>
<dbReference type="Proteomes" id="UP001199106">
    <property type="component" value="Unassembled WGS sequence"/>
</dbReference>
<reference evidence="2" key="1">
    <citation type="submission" date="2021-07" db="EMBL/GenBank/DDBJ databases">
        <title>Genome Resource of American Ginseng Black Spot Pathogen Alternaria panax.</title>
        <authorList>
            <person name="Qiu C."/>
            <person name="Wang W."/>
            <person name="Liu Z."/>
        </authorList>
    </citation>
    <scope>NUCLEOTIDE SEQUENCE</scope>
    <source>
        <strain evidence="2">BNCC115425</strain>
    </source>
</reference>
<keyword evidence="3" id="KW-1185">Reference proteome</keyword>
<dbReference type="EMBL" id="JAANER010000004">
    <property type="protein sequence ID" value="KAG9190547.1"/>
    <property type="molecule type" value="Genomic_DNA"/>
</dbReference>
<evidence type="ECO:0000313" key="3">
    <source>
        <dbReference type="Proteomes" id="UP001199106"/>
    </source>
</evidence>
<feature type="region of interest" description="Disordered" evidence="1">
    <location>
        <begin position="106"/>
        <end position="139"/>
    </location>
</feature>
<organism evidence="2 3">
    <name type="scientific">Alternaria panax</name>
    <dbReference type="NCBI Taxonomy" id="48097"/>
    <lineage>
        <taxon>Eukaryota</taxon>
        <taxon>Fungi</taxon>
        <taxon>Dikarya</taxon>
        <taxon>Ascomycota</taxon>
        <taxon>Pezizomycotina</taxon>
        <taxon>Dothideomycetes</taxon>
        <taxon>Pleosporomycetidae</taxon>
        <taxon>Pleosporales</taxon>
        <taxon>Pleosporineae</taxon>
        <taxon>Pleosporaceae</taxon>
        <taxon>Alternaria</taxon>
        <taxon>Alternaria sect. Panax</taxon>
    </lineage>
</organism>
<gene>
    <name evidence="2" type="ORF">G6011_08635</name>
</gene>
<proteinExistence type="predicted"/>
<evidence type="ECO:0000313" key="2">
    <source>
        <dbReference type="EMBL" id="KAG9190547.1"/>
    </source>
</evidence>
<sequence length="269" mass="30520">MAREKRTPHRSPNSLADANRDITSGLAVLVYNQNMLEHRQALVNLSVPEETPVPVGFAAQTVNEAQKPKRQRDLEKARNILDRRQNGQSVTWAELDWAKTVCAREANSDEAGREEATSTEMKQEQWQDDEERRIEETDLANRDPIWTTRMLLRVRLGEGDKSDSESDSGLSSPGGVSDVAALEHDRAPQIDSDESEESSTRELEDENDDAEEEDKDAEVPWVQPYVAFSSPLGDSNNDMIAEGYVTEEYVVDIWDDDAWVIYSRRDEEH</sequence>
<dbReference type="AlphaFoldDB" id="A0AAD4FIR6"/>
<evidence type="ECO:0000256" key="1">
    <source>
        <dbReference type="SAM" id="MobiDB-lite"/>
    </source>
</evidence>
<comment type="caution">
    <text evidence="2">The sequence shown here is derived from an EMBL/GenBank/DDBJ whole genome shotgun (WGS) entry which is preliminary data.</text>
</comment>
<accession>A0AAD4FIR6</accession>
<feature type="region of interest" description="Disordered" evidence="1">
    <location>
        <begin position="157"/>
        <end position="222"/>
    </location>
</feature>